<name>A0ACA9N7T9_9GLOM</name>
<dbReference type="EMBL" id="CAJVPT010017121">
    <property type="protein sequence ID" value="CAG8623813.1"/>
    <property type="molecule type" value="Genomic_DNA"/>
</dbReference>
<evidence type="ECO:0000313" key="2">
    <source>
        <dbReference type="Proteomes" id="UP000789525"/>
    </source>
</evidence>
<protein>
    <submittedName>
        <fullName evidence="1">2806_t:CDS:1</fullName>
    </submittedName>
</protein>
<evidence type="ECO:0000313" key="1">
    <source>
        <dbReference type="EMBL" id="CAG8623813.1"/>
    </source>
</evidence>
<keyword evidence="2" id="KW-1185">Reference proteome</keyword>
<proteinExistence type="predicted"/>
<comment type="caution">
    <text evidence="1">The sequence shown here is derived from an EMBL/GenBank/DDBJ whole genome shotgun (WGS) entry which is preliminary data.</text>
</comment>
<sequence length="181" mass="20000">MAGTHLHALVILATELQQALVNGDWTRKSLKRVYCYCPHAKIAFDLDTVKLLMSMFDTDRSGTIGTYRVTSQLGIALLIVTNRIQRIPGTLEIHQGLTALERSKAKNSTLPSLNSGSTSAHNSWVSWRGIFSPEKKSASEPAAPQGHGGYGFRPPQPTGITFDRFVRCCVVVRQLTESFQR</sequence>
<organism evidence="1 2">
    <name type="scientific">Acaulospora colombiana</name>
    <dbReference type="NCBI Taxonomy" id="27376"/>
    <lineage>
        <taxon>Eukaryota</taxon>
        <taxon>Fungi</taxon>
        <taxon>Fungi incertae sedis</taxon>
        <taxon>Mucoromycota</taxon>
        <taxon>Glomeromycotina</taxon>
        <taxon>Glomeromycetes</taxon>
        <taxon>Diversisporales</taxon>
        <taxon>Acaulosporaceae</taxon>
        <taxon>Acaulospora</taxon>
    </lineage>
</organism>
<dbReference type="Proteomes" id="UP000789525">
    <property type="component" value="Unassembled WGS sequence"/>
</dbReference>
<gene>
    <name evidence="1" type="ORF">ACOLOM_LOCUS7416</name>
</gene>
<reference evidence="1" key="1">
    <citation type="submission" date="2021-06" db="EMBL/GenBank/DDBJ databases">
        <authorList>
            <person name="Kallberg Y."/>
            <person name="Tangrot J."/>
            <person name="Rosling A."/>
        </authorList>
    </citation>
    <scope>NUCLEOTIDE SEQUENCE</scope>
    <source>
        <strain evidence="1">CL356</strain>
    </source>
</reference>
<accession>A0ACA9N7T9</accession>